<dbReference type="AlphaFoldDB" id="A0A8E7AYL5"/>
<organism evidence="3 4">
    <name type="scientific">Methanospirillum purgamenti</name>
    <dbReference type="NCBI Taxonomy" id="2834276"/>
    <lineage>
        <taxon>Archaea</taxon>
        <taxon>Methanobacteriati</taxon>
        <taxon>Methanobacteriota</taxon>
        <taxon>Stenosarchaea group</taxon>
        <taxon>Methanomicrobia</taxon>
        <taxon>Methanomicrobiales</taxon>
        <taxon>Methanospirillaceae</taxon>
        <taxon>Methanospirillum</taxon>
    </lineage>
</organism>
<dbReference type="InterPro" id="IPR036196">
    <property type="entry name" value="Ptyr_pPase_sf"/>
</dbReference>
<gene>
    <name evidence="3" type="ORF">KHC33_10655</name>
</gene>
<keyword evidence="4" id="KW-1185">Reference proteome</keyword>
<name>A0A8E7AYL5_9EURY</name>
<dbReference type="Gene3D" id="3.40.50.2300">
    <property type="match status" value="1"/>
</dbReference>
<proteinExistence type="predicted"/>
<evidence type="ECO:0000259" key="2">
    <source>
        <dbReference type="SMART" id="SM00226"/>
    </source>
</evidence>
<dbReference type="Pfam" id="PF01451">
    <property type="entry name" value="LMWPc"/>
    <property type="match status" value="1"/>
</dbReference>
<dbReference type="EMBL" id="CP075546">
    <property type="protein sequence ID" value="QVV87803.1"/>
    <property type="molecule type" value="Genomic_DNA"/>
</dbReference>
<keyword evidence="1" id="KW-0059">Arsenical resistance</keyword>
<reference evidence="3 4" key="1">
    <citation type="submission" date="2021-05" db="EMBL/GenBank/DDBJ databases">
        <title>A novel Methanospirillum isolate from a pyrite-forming mixed culture.</title>
        <authorList>
            <person name="Bunk B."/>
            <person name="Sproer C."/>
            <person name="Spring S."/>
            <person name="Pester M."/>
        </authorList>
    </citation>
    <scope>NUCLEOTIDE SEQUENCE [LARGE SCALE GENOMIC DNA]</scope>
    <source>
        <strain evidence="3 4">J.3.6.1-F.2.7.3</strain>
    </source>
</reference>
<evidence type="ECO:0000313" key="4">
    <source>
        <dbReference type="Proteomes" id="UP000680656"/>
    </source>
</evidence>
<accession>A0A8E7AYL5</accession>
<dbReference type="Proteomes" id="UP000680656">
    <property type="component" value="Chromosome"/>
</dbReference>
<dbReference type="SUPFAM" id="SSF52788">
    <property type="entry name" value="Phosphotyrosine protein phosphatases I"/>
    <property type="match status" value="1"/>
</dbReference>
<feature type="domain" description="Phosphotyrosine protein phosphatase I" evidence="2">
    <location>
        <begin position="4"/>
        <end position="137"/>
    </location>
</feature>
<dbReference type="SMART" id="SM00226">
    <property type="entry name" value="LMWPc"/>
    <property type="match status" value="1"/>
</dbReference>
<dbReference type="CDD" id="cd16345">
    <property type="entry name" value="LMWP_ArsC"/>
    <property type="match status" value="1"/>
</dbReference>
<dbReference type="GO" id="GO:0046685">
    <property type="term" value="P:response to arsenic-containing substance"/>
    <property type="evidence" value="ECO:0007669"/>
    <property type="project" value="UniProtKB-KW"/>
</dbReference>
<dbReference type="GeneID" id="65097649"/>
<evidence type="ECO:0000256" key="1">
    <source>
        <dbReference type="ARBA" id="ARBA00022849"/>
    </source>
</evidence>
<dbReference type="PANTHER" id="PTHR43428:SF1">
    <property type="entry name" value="ARSENATE REDUCTASE"/>
    <property type="match status" value="1"/>
</dbReference>
<protein>
    <submittedName>
        <fullName evidence="3">Arsenate reductase ArsC</fullName>
    </submittedName>
</protein>
<sequence length="143" mass="15908">MNNLTVLFICTHNSARSQIAEGYLMDRYGDRYIGYSAGTEVTRVHPLAIEVMKEIGIDISGHRSKPLLEFFDTDIDIVVTVCDGAKAVCPVFPGARRTIHQGFTDPSLSMGSDEEQSAIFRIVRDEITQWIDENVNPCGALAW</sequence>
<dbReference type="RefSeq" id="WP_214418623.1">
    <property type="nucleotide sequence ID" value="NZ_CP075546.1"/>
</dbReference>
<dbReference type="KEGG" id="mrtj:KHC33_10655"/>
<dbReference type="InterPro" id="IPR023485">
    <property type="entry name" value="Ptyr_pPase"/>
</dbReference>
<evidence type="ECO:0000313" key="3">
    <source>
        <dbReference type="EMBL" id="QVV87803.1"/>
    </source>
</evidence>
<dbReference type="PANTHER" id="PTHR43428">
    <property type="entry name" value="ARSENATE REDUCTASE"/>
    <property type="match status" value="1"/>
</dbReference>